<sequence>MSKKLKGNGLFESSRMMLPEHKEAYHTHQRNLQRRSRPQRDDQEMERIDILISESMQCKHEVTLVLFTEFDLLERTGVIVNVDQQSRKIKLDQGQDVEWIYVEDVMDVWVCGI</sequence>
<evidence type="ECO:0000313" key="3">
    <source>
        <dbReference type="Proteomes" id="UP000294746"/>
    </source>
</evidence>
<protein>
    <submittedName>
        <fullName evidence="2">YolD-like protein</fullName>
    </submittedName>
</protein>
<gene>
    <name evidence="2" type="ORF">EDD57_12417</name>
</gene>
<organism evidence="2 3">
    <name type="scientific">Baia soyae</name>
    <dbReference type="NCBI Taxonomy" id="1544746"/>
    <lineage>
        <taxon>Bacteria</taxon>
        <taxon>Bacillati</taxon>
        <taxon>Bacillota</taxon>
        <taxon>Bacilli</taxon>
        <taxon>Bacillales</taxon>
        <taxon>Thermoactinomycetaceae</taxon>
        <taxon>Baia</taxon>
    </lineage>
</organism>
<dbReference type="InterPro" id="IPR014962">
    <property type="entry name" value="YolD"/>
</dbReference>
<dbReference type="EMBL" id="SLXV01000024">
    <property type="protein sequence ID" value="TCP66438.1"/>
    <property type="molecule type" value="Genomic_DNA"/>
</dbReference>
<keyword evidence="3" id="KW-1185">Reference proteome</keyword>
<dbReference type="Proteomes" id="UP000294746">
    <property type="component" value="Unassembled WGS sequence"/>
</dbReference>
<proteinExistence type="predicted"/>
<dbReference type="Pfam" id="PF08863">
    <property type="entry name" value="YolD"/>
    <property type="match status" value="1"/>
</dbReference>
<dbReference type="AlphaFoldDB" id="A0A4R2RT71"/>
<feature type="region of interest" description="Disordered" evidence="1">
    <location>
        <begin position="22"/>
        <end position="43"/>
    </location>
</feature>
<feature type="compositionally biased region" description="Basic residues" evidence="1">
    <location>
        <begin position="27"/>
        <end position="37"/>
    </location>
</feature>
<evidence type="ECO:0000256" key="1">
    <source>
        <dbReference type="SAM" id="MobiDB-lite"/>
    </source>
</evidence>
<reference evidence="2 3" key="1">
    <citation type="submission" date="2019-03" db="EMBL/GenBank/DDBJ databases">
        <title>Genomic Encyclopedia of Type Strains, Phase IV (KMG-IV): sequencing the most valuable type-strain genomes for metagenomic binning, comparative biology and taxonomic classification.</title>
        <authorList>
            <person name="Goeker M."/>
        </authorList>
    </citation>
    <scope>NUCLEOTIDE SEQUENCE [LARGE SCALE GENOMIC DNA]</scope>
    <source>
        <strain evidence="2 3">DSM 46831</strain>
    </source>
</reference>
<evidence type="ECO:0000313" key="2">
    <source>
        <dbReference type="EMBL" id="TCP66438.1"/>
    </source>
</evidence>
<dbReference type="RefSeq" id="WP_131849067.1">
    <property type="nucleotide sequence ID" value="NZ_SLXV01000024.1"/>
</dbReference>
<name>A0A4R2RT71_9BACL</name>
<comment type="caution">
    <text evidence="2">The sequence shown here is derived from an EMBL/GenBank/DDBJ whole genome shotgun (WGS) entry which is preliminary data.</text>
</comment>
<accession>A0A4R2RT71</accession>
<dbReference type="OrthoDB" id="2376882at2"/>